<reference evidence="1" key="1">
    <citation type="journal article" date="2023" name="BMC Genomics">
        <title>Chromosome-level genome assemblies of Cutaneotrichosporon spp. (Trichosporonales, Basidiomycota) reveal imbalanced evolution between nucleotide sequences and chromosome synteny.</title>
        <authorList>
            <person name="Kobayashi Y."/>
            <person name="Kayamori A."/>
            <person name="Aoki K."/>
            <person name="Shiwa Y."/>
            <person name="Matsutani M."/>
            <person name="Fujita N."/>
            <person name="Sugita T."/>
            <person name="Iwasaki W."/>
            <person name="Tanaka N."/>
            <person name="Takashima M."/>
        </authorList>
    </citation>
    <scope>NUCLEOTIDE SEQUENCE</scope>
    <source>
        <strain evidence="1">HIS019</strain>
    </source>
</reference>
<gene>
    <name evidence="1" type="ORF">CcaverHIS019_0411210</name>
</gene>
<evidence type="ECO:0000313" key="1">
    <source>
        <dbReference type="EMBL" id="BEI92301.1"/>
    </source>
</evidence>
<accession>A0AA48L5D8</accession>
<dbReference type="EMBL" id="AP028215">
    <property type="protein sequence ID" value="BEI92301.1"/>
    <property type="molecule type" value="Genomic_DNA"/>
</dbReference>
<organism evidence="1 2">
    <name type="scientific">Cutaneotrichosporon cavernicola</name>
    <dbReference type="NCBI Taxonomy" id="279322"/>
    <lineage>
        <taxon>Eukaryota</taxon>
        <taxon>Fungi</taxon>
        <taxon>Dikarya</taxon>
        <taxon>Basidiomycota</taxon>
        <taxon>Agaricomycotina</taxon>
        <taxon>Tremellomycetes</taxon>
        <taxon>Trichosporonales</taxon>
        <taxon>Trichosporonaceae</taxon>
        <taxon>Cutaneotrichosporon</taxon>
    </lineage>
</organism>
<dbReference type="RefSeq" id="XP_060457566.1">
    <property type="nucleotide sequence ID" value="XM_060601032.1"/>
</dbReference>
<name>A0AA48L5D8_9TREE</name>
<keyword evidence="2" id="KW-1185">Reference proteome</keyword>
<dbReference type="AlphaFoldDB" id="A0AA48L5D8"/>
<dbReference type="KEGG" id="ccac:CcaHIS019_0411210"/>
<evidence type="ECO:0000313" key="2">
    <source>
        <dbReference type="Proteomes" id="UP001233271"/>
    </source>
</evidence>
<dbReference type="GeneID" id="85496171"/>
<protein>
    <submittedName>
        <fullName evidence="1">Uncharacterized protein</fullName>
    </submittedName>
</protein>
<sequence>MLGLTHHERFLWLELNRVQVYSDQYQELKTWVVSASLDCPKRNDIRRARKAHKEGKLLVVKLASCMKFLNEVYDGGKIDHLTFKLWKERFNAESAVAVASIANDVATYGLEVLEGPPPKNHNCQPSNLNCAGFYTIFLQLELKYNAKATSSTQSYEDTETIVKLYGIRAWTSRVHPSAASLTIIA</sequence>
<dbReference type="Proteomes" id="UP001233271">
    <property type="component" value="Chromosome 4"/>
</dbReference>
<proteinExistence type="predicted"/>